<feature type="non-terminal residue" evidence="2">
    <location>
        <position position="367"/>
    </location>
</feature>
<feature type="region of interest" description="Disordered" evidence="1">
    <location>
        <begin position="270"/>
        <end position="309"/>
    </location>
</feature>
<dbReference type="EMBL" id="ML000589">
    <property type="protein sequence ID" value="RKO84017.1"/>
    <property type="molecule type" value="Genomic_DNA"/>
</dbReference>
<gene>
    <name evidence="2" type="ORF">BDK51DRAFT_50247</name>
</gene>
<sequence length="367" mass="38665">MNLAVDDQPLEAPAAAADPVLLPTSALPTVSLTSLPLSLPPLATPAIPAPAAALTTVFPAVCSSVAMSAPIAAPAPLADVPMLDVPRSVSPTHRGADQLMDRASPTSMDLLPRVAEDLVSSSVSGRITRTSPFEPAVASRRNFEGVPVKKEPSPANQRSMVSKRGRTPDVEGESPPRKRSIRDAPPRLADSIDIDLPEVNEGTDADRTAHRVAELAAQMELDFISSSLTQVDVNDVGKKAPALELSIKLSRAAWHSKALAIVAKEKAKRASSAGPSALGRRSTSRGNSVRSTTAARITSASTPHAAMPSIPFPAAPAPSQSINEYASIHSEGWTRHPFDMTLTPESLQERVDIILSDAHALPYDRTL</sequence>
<dbReference type="Proteomes" id="UP000269721">
    <property type="component" value="Unassembled WGS sequence"/>
</dbReference>
<keyword evidence="3" id="KW-1185">Reference proteome</keyword>
<evidence type="ECO:0000256" key="1">
    <source>
        <dbReference type="SAM" id="MobiDB-lite"/>
    </source>
</evidence>
<organism evidence="2 3">
    <name type="scientific">Blyttiomyces helicus</name>
    <dbReference type="NCBI Taxonomy" id="388810"/>
    <lineage>
        <taxon>Eukaryota</taxon>
        <taxon>Fungi</taxon>
        <taxon>Fungi incertae sedis</taxon>
        <taxon>Chytridiomycota</taxon>
        <taxon>Chytridiomycota incertae sedis</taxon>
        <taxon>Chytridiomycetes</taxon>
        <taxon>Chytridiomycetes incertae sedis</taxon>
        <taxon>Blyttiomyces</taxon>
    </lineage>
</organism>
<evidence type="ECO:0000313" key="2">
    <source>
        <dbReference type="EMBL" id="RKO84017.1"/>
    </source>
</evidence>
<feature type="compositionally biased region" description="Low complexity" evidence="1">
    <location>
        <begin position="288"/>
        <end position="309"/>
    </location>
</feature>
<name>A0A4V1IPR9_9FUNG</name>
<protein>
    <submittedName>
        <fullName evidence="2">Uncharacterized protein</fullName>
    </submittedName>
</protein>
<reference evidence="3" key="1">
    <citation type="journal article" date="2018" name="Nat. Microbiol.">
        <title>Leveraging single-cell genomics to expand the fungal tree of life.</title>
        <authorList>
            <person name="Ahrendt S.R."/>
            <person name="Quandt C.A."/>
            <person name="Ciobanu D."/>
            <person name="Clum A."/>
            <person name="Salamov A."/>
            <person name="Andreopoulos B."/>
            <person name="Cheng J.F."/>
            <person name="Woyke T."/>
            <person name="Pelin A."/>
            <person name="Henrissat B."/>
            <person name="Reynolds N.K."/>
            <person name="Benny G.L."/>
            <person name="Smith M.E."/>
            <person name="James T.Y."/>
            <person name="Grigoriev I.V."/>
        </authorList>
    </citation>
    <scope>NUCLEOTIDE SEQUENCE [LARGE SCALE GENOMIC DNA]</scope>
</reference>
<accession>A0A4V1IPR9</accession>
<feature type="region of interest" description="Disordered" evidence="1">
    <location>
        <begin position="144"/>
        <end position="192"/>
    </location>
</feature>
<proteinExistence type="predicted"/>
<dbReference type="AlphaFoldDB" id="A0A4V1IPR9"/>
<evidence type="ECO:0000313" key="3">
    <source>
        <dbReference type="Proteomes" id="UP000269721"/>
    </source>
</evidence>